<dbReference type="EMBL" id="AUZM01000055">
    <property type="protein sequence ID" value="ERT05504.1"/>
    <property type="molecule type" value="Genomic_DNA"/>
</dbReference>
<gene>
    <name evidence="1" type="ORF">M595_4516</name>
</gene>
<sequence>MKDVKLGKYLTLESFCTCTQTYQKYATQINPYPDSQISIVAIQALNQWIIDPIIDHFGLEQFQLTYGFCSKDLKRFLEKKDPITGLKNGRVAPNLDQHIAHEVKKNGRYYCERLGAACDCQIKDLDSGELVDWIIAQKLPFDSLYFYGQNRPIHLSYGPQNKGDIWTFNAAGLPTKKGTERWKKEGR</sequence>
<dbReference type="InterPro" id="IPR009045">
    <property type="entry name" value="Zn_M74/Hedgehog-like"/>
</dbReference>
<reference evidence="1 2" key="1">
    <citation type="journal article" date="2013" name="Front. Microbiol.">
        <title>Comparative genomic analyses of the cyanobacterium, Lyngbya aestuarii BL J, a powerful hydrogen producer.</title>
        <authorList>
            <person name="Kothari A."/>
            <person name="Vaughn M."/>
            <person name="Garcia-Pichel F."/>
        </authorList>
    </citation>
    <scope>NUCLEOTIDE SEQUENCE [LARGE SCALE GENOMIC DNA]</scope>
    <source>
        <strain evidence="1 2">BL J</strain>
    </source>
</reference>
<evidence type="ECO:0000313" key="1">
    <source>
        <dbReference type="EMBL" id="ERT05504.1"/>
    </source>
</evidence>
<name>U7QCC4_9CYAN</name>
<organism evidence="1 2">
    <name type="scientific">Lyngbya aestuarii BL J</name>
    <dbReference type="NCBI Taxonomy" id="1348334"/>
    <lineage>
        <taxon>Bacteria</taxon>
        <taxon>Bacillati</taxon>
        <taxon>Cyanobacteriota</taxon>
        <taxon>Cyanophyceae</taxon>
        <taxon>Oscillatoriophycideae</taxon>
        <taxon>Oscillatoriales</taxon>
        <taxon>Microcoleaceae</taxon>
        <taxon>Lyngbya</taxon>
    </lineage>
</organism>
<dbReference type="OrthoDB" id="450621at2"/>
<protein>
    <recommendedName>
        <fullName evidence="3">Peptidase M15 family protein</fullName>
    </recommendedName>
</protein>
<dbReference type="Proteomes" id="UP000017127">
    <property type="component" value="Unassembled WGS sequence"/>
</dbReference>
<comment type="caution">
    <text evidence="1">The sequence shown here is derived from an EMBL/GenBank/DDBJ whole genome shotgun (WGS) entry which is preliminary data.</text>
</comment>
<dbReference type="PATRIC" id="fig|1348334.3.peg.4367"/>
<dbReference type="SUPFAM" id="SSF55166">
    <property type="entry name" value="Hedgehog/DD-peptidase"/>
    <property type="match status" value="1"/>
</dbReference>
<evidence type="ECO:0008006" key="3">
    <source>
        <dbReference type="Google" id="ProtNLM"/>
    </source>
</evidence>
<keyword evidence="2" id="KW-1185">Reference proteome</keyword>
<proteinExistence type="predicted"/>
<accession>U7QCC4</accession>
<dbReference type="AlphaFoldDB" id="U7QCC4"/>
<evidence type="ECO:0000313" key="2">
    <source>
        <dbReference type="Proteomes" id="UP000017127"/>
    </source>
</evidence>
<dbReference type="RefSeq" id="WP_023068239.1">
    <property type="nucleotide sequence ID" value="NZ_AUZM01000055.1"/>
</dbReference>